<dbReference type="SUPFAM" id="SSF48264">
    <property type="entry name" value="Cytochrome P450"/>
    <property type="match status" value="1"/>
</dbReference>
<dbReference type="Gene3D" id="1.10.630.10">
    <property type="entry name" value="Cytochrome P450"/>
    <property type="match status" value="1"/>
</dbReference>
<dbReference type="Pfam" id="PF00067">
    <property type="entry name" value="p450"/>
    <property type="match status" value="1"/>
</dbReference>
<dbReference type="GO" id="GO:0005789">
    <property type="term" value="C:endoplasmic reticulum membrane"/>
    <property type="evidence" value="ECO:0007669"/>
    <property type="project" value="UniProtKB-SubCell"/>
</dbReference>
<evidence type="ECO:0000256" key="9">
    <source>
        <dbReference type="ARBA" id="ARBA00023002"/>
    </source>
</evidence>
<accession>U5ENT2</accession>
<evidence type="ECO:0000256" key="14">
    <source>
        <dbReference type="RuleBase" id="RU000461"/>
    </source>
</evidence>
<keyword evidence="10 13" id="KW-0408">Iron</keyword>
<dbReference type="GO" id="GO:0005506">
    <property type="term" value="F:iron ion binding"/>
    <property type="evidence" value="ECO:0007669"/>
    <property type="project" value="InterPro"/>
</dbReference>
<dbReference type="CDD" id="cd11056">
    <property type="entry name" value="CYP6-like"/>
    <property type="match status" value="1"/>
</dbReference>
<dbReference type="PANTHER" id="PTHR24292">
    <property type="entry name" value="CYTOCHROME P450"/>
    <property type="match status" value="1"/>
</dbReference>
<dbReference type="InterPro" id="IPR017972">
    <property type="entry name" value="Cyt_P450_CS"/>
</dbReference>
<evidence type="ECO:0000256" key="3">
    <source>
        <dbReference type="ARBA" id="ARBA00004406"/>
    </source>
</evidence>
<dbReference type="EMBL" id="GANO01000461">
    <property type="protein sequence ID" value="JAB59410.1"/>
    <property type="molecule type" value="mRNA"/>
</dbReference>
<dbReference type="FunFam" id="1.10.630.10:FF:000042">
    <property type="entry name" value="Cytochrome P450"/>
    <property type="match status" value="1"/>
</dbReference>
<dbReference type="InterPro" id="IPR001128">
    <property type="entry name" value="Cyt_P450"/>
</dbReference>
<protein>
    <submittedName>
        <fullName evidence="15">Putative cytochrome</fullName>
    </submittedName>
</protein>
<evidence type="ECO:0000256" key="6">
    <source>
        <dbReference type="ARBA" id="ARBA00022723"/>
    </source>
</evidence>
<dbReference type="InterPro" id="IPR002401">
    <property type="entry name" value="Cyt_P450_E_grp-I"/>
</dbReference>
<evidence type="ECO:0000256" key="8">
    <source>
        <dbReference type="ARBA" id="ARBA00022848"/>
    </source>
</evidence>
<proteinExistence type="evidence at transcript level"/>
<dbReference type="GO" id="GO:0004497">
    <property type="term" value="F:monooxygenase activity"/>
    <property type="evidence" value="ECO:0007669"/>
    <property type="project" value="UniProtKB-KW"/>
</dbReference>
<dbReference type="GO" id="GO:0016705">
    <property type="term" value="F:oxidoreductase activity, acting on paired donors, with incorporation or reduction of molecular oxygen"/>
    <property type="evidence" value="ECO:0007669"/>
    <property type="project" value="InterPro"/>
</dbReference>
<keyword evidence="11 14" id="KW-0503">Monooxygenase</keyword>
<evidence type="ECO:0000256" key="7">
    <source>
        <dbReference type="ARBA" id="ARBA00022824"/>
    </source>
</evidence>
<dbReference type="AlphaFoldDB" id="U5ENT2"/>
<evidence type="ECO:0000256" key="2">
    <source>
        <dbReference type="ARBA" id="ARBA00004174"/>
    </source>
</evidence>
<keyword evidence="7" id="KW-0256">Endoplasmic reticulum</keyword>
<dbReference type="PRINTS" id="PR00463">
    <property type="entry name" value="EP450I"/>
</dbReference>
<evidence type="ECO:0000256" key="5">
    <source>
        <dbReference type="ARBA" id="ARBA00022617"/>
    </source>
</evidence>
<dbReference type="InterPro" id="IPR036396">
    <property type="entry name" value="Cyt_P450_sf"/>
</dbReference>
<organism evidence="15">
    <name type="scientific">Corethrella appendiculata</name>
    <dbReference type="NCBI Taxonomy" id="1370023"/>
    <lineage>
        <taxon>Eukaryota</taxon>
        <taxon>Metazoa</taxon>
        <taxon>Ecdysozoa</taxon>
        <taxon>Arthropoda</taxon>
        <taxon>Hexapoda</taxon>
        <taxon>Insecta</taxon>
        <taxon>Pterygota</taxon>
        <taxon>Neoptera</taxon>
        <taxon>Endopterygota</taxon>
        <taxon>Diptera</taxon>
        <taxon>Nematocera</taxon>
        <taxon>Culicoidea</taxon>
        <taxon>Chaoboridae</taxon>
        <taxon>Corethrella</taxon>
    </lineage>
</organism>
<evidence type="ECO:0000256" key="10">
    <source>
        <dbReference type="ARBA" id="ARBA00023004"/>
    </source>
</evidence>
<dbReference type="GO" id="GO:0020037">
    <property type="term" value="F:heme binding"/>
    <property type="evidence" value="ECO:0007669"/>
    <property type="project" value="InterPro"/>
</dbReference>
<evidence type="ECO:0000313" key="15">
    <source>
        <dbReference type="EMBL" id="JAB59410.1"/>
    </source>
</evidence>
<evidence type="ECO:0000256" key="11">
    <source>
        <dbReference type="ARBA" id="ARBA00023033"/>
    </source>
</evidence>
<keyword evidence="6 13" id="KW-0479">Metal-binding</keyword>
<name>U5ENT2_9DIPT</name>
<keyword evidence="9 14" id="KW-0560">Oxidoreductase</keyword>
<dbReference type="PROSITE" id="PS00086">
    <property type="entry name" value="CYTOCHROME_P450"/>
    <property type="match status" value="1"/>
</dbReference>
<evidence type="ECO:0000256" key="13">
    <source>
        <dbReference type="PIRSR" id="PIRSR602401-1"/>
    </source>
</evidence>
<comment type="cofactor">
    <cofactor evidence="1 13">
        <name>heme</name>
        <dbReference type="ChEBI" id="CHEBI:30413"/>
    </cofactor>
</comment>
<evidence type="ECO:0000256" key="12">
    <source>
        <dbReference type="ARBA" id="ARBA00023136"/>
    </source>
</evidence>
<evidence type="ECO:0000256" key="1">
    <source>
        <dbReference type="ARBA" id="ARBA00001971"/>
    </source>
</evidence>
<dbReference type="InterPro" id="IPR050476">
    <property type="entry name" value="Insect_CytP450_Detox"/>
</dbReference>
<comment type="similarity">
    <text evidence="4 14">Belongs to the cytochrome P450 family.</text>
</comment>
<keyword evidence="12" id="KW-0472">Membrane</keyword>
<keyword evidence="5 13" id="KW-0349">Heme</keyword>
<sequence length="496" mass="57043">MIEFYIAIIVLVFCLYQKWKCSYWKRRNVAGPAPLPIFGNLIEYIFARKHSGEVYDEIFAKYKFAAYVGIYRTFNEPVILVRDLELVKEVLVGGFQSFNANDFYVDEKIDPLLARNPFSVSGTKWKENRNLVSPIFSAAKVKGVIPIINGIADDFVTYIDRELEKNVVDFEAKDICSKYTINVVASCVFGVEGESFTNPDAEFCQMGRDVFKPSFRSQLVVIMSTLLPSLNKVLRVPFIPDHVDKWFRNTVKQVQKLREKSKKNDLFQLMLDTLEHKGTLSEDDLVGHSVTFLTEGFETSSTLMTYLLYELASHPDAQRKVQNEIDSVSKEYGFTDEGLHKLEYLDRAMHETLRLHSPVYTLSKVCTKEYKLPPQYDNDKDGTTIQPGTTCIIPVHAIHKDDEIYPNPYRFDPDRFTKENIEQRHRYSFLGFGEGPRICLGMKFGLAQSKMGIAKLLAKYSVKISAKQEMPLQFSKKTLILTSENGVWINFVKREF</sequence>
<feature type="binding site" description="axial binding residue" evidence="13">
    <location>
        <position position="439"/>
    </location>
    <ligand>
        <name>heme</name>
        <dbReference type="ChEBI" id="CHEBI:30413"/>
    </ligand>
    <ligandPart>
        <name>Fe</name>
        <dbReference type="ChEBI" id="CHEBI:18248"/>
    </ligandPart>
</feature>
<comment type="subcellular location">
    <subcellularLocation>
        <location evidence="3">Endoplasmic reticulum membrane</location>
        <topology evidence="3">Peripheral membrane protein</topology>
    </subcellularLocation>
    <subcellularLocation>
        <location evidence="2">Microsome membrane</location>
        <topology evidence="2">Peripheral membrane protein</topology>
    </subcellularLocation>
</comment>
<evidence type="ECO:0000256" key="4">
    <source>
        <dbReference type="ARBA" id="ARBA00010617"/>
    </source>
</evidence>
<dbReference type="PRINTS" id="PR00385">
    <property type="entry name" value="P450"/>
</dbReference>
<dbReference type="PANTHER" id="PTHR24292:SF104">
    <property type="entry name" value="CYTOCHROME P450 308A1-RELATED"/>
    <property type="match status" value="1"/>
</dbReference>
<reference evidence="15" key="1">
    <citation type="journal article" date="2014" name="Insect Biochem. Mol. Biol.">
        <title>An insight into the sialome of the frog biting fly, Corethrella appendiculata.</title>
        <authorList>
            <person name="Ribeiro J.M.C."/>
            <person name="Chagas A.C."/>
            <person name="Pham V.M."/>
            <person name="Lounibos L.P."/>
            <person name="Calvo E."/>
        </authorList>
    </citation>
    <scope>NUCLEOTIDE SEQUENCE</scope>
    <source>
        <tissue evidence="15">Salivary glands</tissue>
    </source>
</reference>
<keyword evidence="8" id="KW-0492">Microsome</keyword>